<dbReference type="GO" id="GO:0009117">
    <property type="term" value="P:nucleotide metabolic process"/>
    <property type="evidence" value="ECO:0007669"/>
    <property type="project" value="UniProtKB-KW"/>
</dbReference>
<dbReference type="SUPFAM" id="SSF52972">
    <property type="entry name" value="ITPase-like"/>
    <property type="match status" value="1"/>
</dbReference>
<feature type="binding site" evidence="13">
    <location>
        <position position="54"/>
    </location>
    <ligand>
        <name>ITP</name>
        <dbReference type="ChEBI" id="CHEBI:61402"/>
    </ligand>
</feature>
<name>A0A9Q0LH45_ANAIG</name>
<evidence type="ECO:0000256" key="14">
    <source>
        <dbReference type="RuleBase" id="RU003781"/>
    </source>
</evidence>
<dbReference type="Gene3D" id="3.90.950.10">
    <property type="match status" value="1"/>
</dbReference>
<feature type="binding site" evidence="13">
    <location>
        <begin position="70"/>
        <end position="71"/>
    </location>
    <ligand>
        <name>ITP</name>
        <dbReference type="ChEBI" id="CHEBI:61402"/>
    </ligand>
</feature>
<dbReference type="Pfam" id="PF01725">
    <property type="entry name" value="Ham1p_like"/>
    <property type="match status" value="1"/>
</dbReference>
<protein>
    <recommendedName>
        <fullName evidence="13">Inosine triphosphate pyrophosphatase</fullName>
        <shortName evidence="13">ITPase</shortName>
        <shortName evidence="13">Inosine triphosphatase</shortName>
        <ecNumber evidence="13">3.6.1.66</ecNumber>
    </recommendedName>
    <alternativeName>
        <fullName evidence="13">Non-canonical purine NTP pyrophosphatase</fullName>
    </alternativeName>
    <alternativeName>
        <fullName evidence="13">Non-standard purine NTP pyrophosphatase</fullName>
    </alternativeName>
    <alternativeName>
        <fullName evidence="13">Nucleoside-triphosphate diphosphatase</fullName>
    </alternativeName>
    <alternativeName>
        <fullName evidence="13">Nucleoside-triphosphate pyrophosphatase</fullName>
        <shortName evidence="13">NTPase</shortName>
    </alternativeName>
    <alternativeName>
        <fullName evidence="13">XTP/dITP diphosphatase</fullName>
    </alternativeName>
</protein>
<evidence type="ECO:0000256" key="2">
    <source>
        <dbReference type="ARBA" id="ARBA00008023"/>
    </source>
</evidence>
<organism evidence="15 16">
    <name type="scientific">Anaeramoeba ignava</name>
    <name type="common">Anaerobic marine amoeba</name>
    <dbReference type="NCBI Taxonomy" id="1746090"/>
    <lineage>
        <taxon>Eukaryota</taxon>
        <taxon>Metamonada</taxon>
        <taxon>Anaeramoebidae</taxon>
        <taxon>Anaeramoeba</taxon>
    </lineage>
</organism>
<feature type="binding site" evidence="13">
    <location>
        <begin position="11"/>
        <end position="16"/>
    </location>
    <ligand>
        <name>ITP</name>
        <dbReference type="ChEBI" id="CHEBI:61402"/>
    </ligand>
</feature>
<feature type="binding site" evidence="13">
    <location>
        <position position="42"/>
    </location>
    <ligand>
        <name>Mg(2+)</name>
        <dbReference type="ChEBI" id="CHEBI:18420"/>
    </ligand>
</feature>
<accession>A0A9Q0LH45</accession>
<comment type="cofactor">
    <cofactor evidence="13">
        <name>Mg(2+)</name>
        <dbReference type="ChEBI" id="CHEBI:18420"/>
    </cofactor>
    <cofactor evidence="13">
        <name>Mn(2+)</name>
        <dbReference type="ChEBI" id="CHEBI:29035"/>
    </cofactor>
    <text evidence="13">Binds 1 divalent metal cation per subunit; can use either Mg(2+) or Mn(2+).</text>
</comment>
<dbReference type="GO" id="GO:0046872">
    <property type="term" value="F:metal ion binding"/>
    <property type="evidence" value="ECO:0007669"/>
    <property type="project" value="UniProtKB-KW"/>
</dbReference>
<evidence type="ECO:0000313" key="16">
    <source>
        <dbReference type="Proteomes" id="UP001149090"/>
    </source>
</evidence>
<dbReference type="GO" id="GO:0009204">
    <property type="term" value="P:deoxyribonucleoside triphosphate catabolic process"/>
    <property type="evidence" value="ECO:0007669"/>
    <property type="project" value="UniProtKB-UniRule"/>
</dbReference>
<evidence type="ECO:0000256" key="4">
    <source>
        <dbReference type="ARBA" id="ARBA00022723"/>
    </source>
</evidence>
<evidence type="ECO:0000256" key="1">
    <source>
        <dbReference type="ARBA" id="ARBA00004496"/>
    </source>
</evidence>
<keyword evidence="4 13" id="KW-0479">Metal-binding</keyword>
<comment type="subunit">
    <text evidence="13">Homodimer.</text>
</comment>
<comment type="function">
    <text evidence="9">Pyrophosphatase that hydrolyzes the non-canonical purine nucleotides inosine triphosphate (ITP), deoxyinosine triphosphate (dITP) as well as 2'-deoxy-N-6-hydroxylaminopurine triphosphate (dHAPTP) and xanthosine 5'-triphosphate (XTP) to their respective monophosphate derivatives. The enzyme does not distinguish between the deoxy- and ribose forms. Probably excludes non-canonical purines from RNA and DNA precursor pools, thus preventing their incorporation into RNA and DNA and avoiding chromosomal lesions.</text>
</comment>
<evidence type="ECO:0000256" key="12">
    <source>
        <dbReference type="ARBA" id="ARBA00093271"/>
    </source>
</evidence>
<evidence type="ECO:0000256" key="5">
    <source>
        <dbReference type="ARBA" id="ARBA00022741"/>
    </source>
</evidence>
<evidence type="ECO:0000256" key="7">
    <source>
        <dbReference type="ARBA" id="ARBA00022842"/>
    </source>
</evidence>
<dbReference type="OMA" id="YDPIFQP"/>
<dbReference type="PANTHER" id="PTHR11067:SF9">
    <property type="entry name" value="INOSINE TRIPHOSPHATE PYROPHOSPHATASE"/>
    <property type="match status" value="1"/>
</dbReference>
<keyword evidence="7 13" id="KW-0460">Magnesium</keyword>
<comment type="caution">
    <text evidence="15">The sequence shown here is derived from an EMBL/GenBank/DDBJ whole genome shotgun (WGS) entry which is preliminary data.</text>
</comment>
<dbReference type="NCBIfam" id="TIGR00042">
    <property type="entry name" value="RdgB/HAM1 family non-canonical purine NTP pyrophosphatase"/>
    <property type="match status" value="1"/>
</dbReference>
<sequence>MNQKKKILFVTGNKNKAKEVNKILEMQNVPIEAEVLDLDLPEFQGDPVDIAKEKCSLAAEKATSPVICEDTSLCYNALNGLPGPYIKWFLTSIGHQGLNNLLAAYEDKSAYAQCIFGFCQGKDYEPKLFIGKTNGKIVPARGPNNFGWDPIFQPDGFDKTYAELPSEVKNSISHRSKALTKLIEFLKENEDLL</sequence>
<evidence type="ECO:0000256" key="13">
    <source>
        <dbReference type="HAMAP-Rule" id="MF_03148"/>
    </source>
</evidence>
<evidence type="ECO:0000256" key="6">
    <source>
        <dbReference type="ARBA" id="ARBA00022801"/>
    </source>
</evidence>
<dbReference type="HAMAP" id="MF_03148">
    <property type="entry name" value="HAM1_NTPase"/>
    <property type="match status" value="1"/>
</dbReference>
<keyword evidence="8 13" id="KW-0546">Nucleotide metabolism</keyword>
<evidence type="ECO:0000256" key="8">
    <source>
        <dbReference type="ARBA" id="ARBA00023080"/>
    </source>
</evidence>
<keyword evidence="6 13" id="KW-0378">Hydrolase</keyword>
<evidence type="ECO:0000313" key="15">
    <source>
        <dbReference type="EMBL" id="KAJ5072712.1"/>
    </source>
</evidence>
<feature type="binding site" evidence="13">
    <location>
        <position position="169"/>
    </location>
    <ligand>
        <name>ITP</name>
        <dbReference type="ChEBI" id="CHEBI:61402"/>
    </ligand>
</feature>
<dbReference type="FunFam" id="3.90.950.10:FF:000003">
    <property type="entry name" value="Inosine triphosphate pyrophosphatase"/>
    <property type="match status" value="1"/>
</dbReference>
<evidence type="ECO:0000256" key="9">
    <source>
        <dbReference type="ARBA" id="ARBA00054940"/>
    </source>
</evidence>
<dbReference type="GO" id="GO:0036222">
    <property type="term" value="F:XTP diphosphatase activity"/>
    <property type="evidence" value="ECO:0007669"/>
    <property type="project" value="UniProtKB-UniRule"/>
</dbReference>
<feature type="binding site" evidence="13">
    <location>
        <position position="70"/>
    </location>
    <ligand>
        <name>Mg(2+)</name>
        <dbReference type="ChEBI" id="CHEBI:18420"/>
    </ligand>
</feature>
<dbReference type="GO" id="GO:0035870">
    <property type="term" value="F:dITP diphosphatase activity"/>
    <property type="evidence" value="ECO:0007669"/>
    <property type="project" value="UniProtKB-UniRule"/>
</dbReference>
<feature type="binding site" evidence="13">
    <location>
        <begin position="174"/>
        <end position="175"/>
    </location>
    <ligand>
        <name>ITP</name>
        <dbReference type="ChEBI" id="CHEBI:61402"/>
    </ligand>
</feature>
<evidence type="ECO:0000256" key="11">
    <source>
        <dbReference type="ARBA" id="ARBA00093255"/>
    </source>
</evidence>
<gene>
    <name evidence="15" type="ORF">M0811_09409</name>
</gene>
<keyword evidence="3 13" id="KW-0963">Cytoplasm</keyword>
<reference evidence="15" key="1">
    <citation type="submission" date="2022-10" db="EMBL/GenBank/DDBJ databases">
        <title>Novel sulphate-reducing endosymbionts in the free-living metamonad Anaeramoeba.</title>
        <authorList>
            <person name="Jerlstrom-Hultqvist J."/>
            <person name="Cepicka I."/>
            <person name="Gallot-Lavallee L."/>
            <person name="Salas-Leiva D."/>
            <person name="Curtis B.A."/>
            <person name="Zahonova K."/>
            <person name="Pipaliya S."/>
            <person name="Dacks J."/>
            <person name="Roger A.J."/>
        </authorList>
    </citation>
    <scope>NUCLEOTIDE SEQUENCE</scope>
    <source>
        <strain evidence="15">BMAN</strain>
    </source>
</reference>
<comment type="similarity">
    <text evidence="2 13 14">Belongs to the HAM1 NTPase family.</text>
</comment>
<keyword evidence="16" id="KW-1185">Reference proteome</keyword>
<comment type="subcellular location">
    <subcellularLocation>
        <location evidence="1 13">Cytoplasm</location>
    </subcellularLocation>
</comment>
<comment type="catalytic activity">
    <reaction evidence="11">
        <text>dITP + H2O = dIMP + diphosphate + H(+)</text>
        <dbReference type="Rhea" id="RHEA:28342"/>
        <dbReference type="ChEBI" id="CHEBI:15377"/>
        <dbReference type="ChEBI" id="CHEBI:15378"/>
        <dbReference type="ChEBI" id="CHEBI:33019"/>
        <dbReference type="ChEBI" id="CHEBI:61194"/>
        <dbReference type="ChEBI" id="CHEBI:61382"/>
        <dbReference type="EC" id="3.6.1.66"/>
    </reaction>
    <physiologicalReaction direction="left-to-right" evidence="11">
        <dbReference type="Rhea" id="RHEA:28343"/>
    </physiologicalReaction>
</comment>
<feature type="binding site" evidence="13">
    <location>
        <begin position="146"/>
        <end position="149"/>
    </location>
    <ligand>
        <name>ITP</name>
        <dbReference type="ChEBI" id="CHEBI:61402"/>
    </ligand>
</feature>
<dbReference type="EMBL" id="JAPDFW010000080">
    <property type="protein sequence ID" value="KAJ5072712.1"/>
    <property type="molecule type" value="Genomic_DNA"/>
</dbReference>
<dbReference type="AlphaFoldDB" id="A0A9Q0LH45"/>
<comment type="catalytic activity">
    <reaction evidence="10">
        <text>ITP + H2O = IMP + diphosphate + H(+)</text>
        <dbReference type="Rhea" id="RHEA:29399"/>
        <dbReference type="ChEBI" id="CHEBI:15377"/>
        <dbReference type="ChEBI" id="CHEBI:15378"/>
        <dbReference type="ChEBI" id="CHEBI:33019"/>
        <dbReference type="ChEBI" id="CHEBI:58053"/>
        <dbReference type="ChEBI" id="CHEBI:61402"/>
        <dbReference type="EC" id="3.6.1.66"/>
    </reaction>
    <physiologicalReaction direction="left-to-right" evidence="10">
        <dbReference type="Rhea" id="RHEA:29400"/>
    </physiologicalReaction>
</comment>
<comment type="catalytic activity">
    <reaction evidence="12">
        <text>N(6)-hydroxy-dATP + H2O = N(6)-hydroxy-dAMP + diphosphate + H(+)</text>
        <dbReference type="Rhea" id="RHEA:83971"/>
        <dbReference type="ChEBI" id="CHEBI:15377"/>
        <dbReference type="ChEBI" id="CHEBI:15378"/>
        <dbReference type="ChEBI" id="CHEBI:33019"/>
        <dbReference type="ChEBI" id="CHEBI:233529"/>
        <dbReference type="ChEBI" id="CHEBI:233530"/>
    </reaction>
    <physiologicalReaction direction="left-to-right" evidence="12">
        <dbReference type="Rhea" id="RHEA:83972"/>
    </physiologicalReaction>
</comment>
<dbReference type="GO" id="GO:0005737">
    <property type="term" value="C:cytoplasm"/>
    <property type="evidence" value="ECO:0007669"/>
    <property type="project" value="UniProtKB-SubCell"/>
</dbReference>
<evidence type="ECO:0000256" key="3">
    <source>
        <dbReference type="ARBA" id="ARBA00022490"/>
    </source>
</evidence>
<dbReference type="InterPro" id="IPR027502">
    <property type="entry name" value="ITPase"/>
</dbReference>
<dbReference type="CDD" id="cd00515">
    <property type="entry name" value="HAM1"/>
    <property type="match status" value="1"/>
</dbReference>
<evidence type="ECO:0000256" key="10">
    <source>
        <dbReference type="ARBA" id="ARBA00093218"/>
    </source>
</evidence>
<comment type="catalytic activity">
    <reaction evidence="13">
        <text>XTP + H2O = XMP + diphosphate + H(+)</text>
        <dbReference type="Rhea" id="RHEA:28610"/>
        <dbReference type="ChEBI" id="CHEBI:15377"/>
        <dbReference type="ChEBI" id="CHEBI:15378"/>
        <dbReference type="ChEBI" id="CHEBI:33019"/>
        <dbReference type="ChEBI" id="CHEBI:57464"/>
        <dbReference type="ChEBI" id="CHEBI:61314"/>
        <dbReference type="EC" id="3.6.1.66"/>
    </reaction>
</comment>
<dbReference type="Proteomes" id="UP001149090">
    <property type="component" value="Unassembled WGS sequence"/>
</dbReference>
<dbReference type="InterPro" id="IPR029001">
    <property type="entry name" value="ITPase-like_fam"/>
</dbReference>
<dbReference type="GO" id="GO:0036220">
    <property type="term" value="F:ITP diphosphatase activity"/>
    <property type="evidence" value="ECO:0007669"/>
    <property type="project" value="UniProtKB-UniRule"/>
</dbReference>
<dbReference type="InterPro" id="IPR002637">
    <property type="entry name" value="RdgB/HAM1"/>
</dbReference>
<keyword evidence="13" id="KW-0464">Manganese</keyword>
<proteinExistence type="inferred from homology"/>
<dbReference type="EC" id="3.6.1.66" evidence="13"/>
<keyword evidence="5 13" id="KW-0547">Nucleotide-binding</keyword>
<dbReference type="OrthoDB" id="6288734at2759"/>
<dbReference type="PANTHER" id="PTHR11067">
    <property type="entry name" value="INOSINE TRIPHOSPHATE PYROPHOSPHATASE/HAM1 PROTEIN"/>
    <property type="match status" value="1"/>
</dbReference>
<comment type="function">
    <text evidence="13">Pyrophosphatase that hydrolyzes non-canonical purine nucleotides such as inosine triphosphate (ITP), deoxyinosine triphosphate (dITP) or xanthosine 5'-triphosphate (XTP) to their respective monophosphate derivatives. The enzyme does not distinguish between the deoxy- and ribose forms. Probably excludes non-canonical purines from RNA and DNA precursor pools, thus preventing their incorporation into RNA and DNA and avoiding chromosomal lesions.</text>
</comment>
<dbReference type="GO" id="GO:0000166">
    <property type="term" value="F:nucleotide binding"/>
    <property type="evidence" value="ECO:0007669"/>
    <property type="project" value="UniProtKB-KW"/>
</dbReference>